<dbReference type="EMBL" id="JAENIJ010000015">
    <property type="protein sequence ID" value="MBK1882883.1"/>
    <property type="molecule type" value="Genomic_DNA"/>
</dbReference>
<evidence type="ECO:0000313" key="3">
    <source>
        <dbReference type="Proteomes" id="UP000603141"/>
    </source>
</evidence>
<dbReference type="Proteomes" id="UP000603141">
    <property type="component" value="Unassembled WGS sequence"/>
</dbReference>
<evidence type="ECO:0000313" key="2">
    <source>
        <dbReference type="EMBL" id="MBK1882883.1"/>
    </source>
</evidence>
<dbReference type="CDD" id="cd06259">
    <property type="entry name" value="YdcF-like"/>
    <property type="match status" value="1"/>
</dbReference>
<organism evidence="2 3">
    <name type="scientific">Luteolibacter pohnpeiensis</name>
    <dbReference type="NCBI Taxonomy" id="454153"/>
    <lineage>
        <taxon>Bacteria</taxon>
        <taxon>Pseudomonadati</taxon>
        <taxon>Verrucomicrobiota</taxon>
        <taxon>Verrucomicrobiia</taxon>
        <taxon>Verrucomicrobiales</taxon>
        <taxon>Verrucomicrobiaceae</taxon>
        <taxon>Luteolibacter</taxon>
    </lineage>
</organism>
<dbReference type="Pfam" id="PF02698">
    <property type="entry name" value="DUF218"/>
    <property type="match status" value="1"/>
</dbReference>
<keyword evidence="3" id="KW-1185">Reference proteome</keyword>
<dbReference type="GO" id="GO:0005886">
    <property type="term" value="C:plasma membrane"/>
    <property type="evidence" value="ECO:0007669"/>
    <property type="project" value="TreeGrafter"/>
</dbReference>
<evidence type="ECO:0000259" key="1">
    <source>
        <dbReference type="Pfam" id="PF02698"/>
    </source>
</evidence>
<dbReference type="InterPro" id="IPR051599">
    <property type="entry name" value="Cell_Envelope_Assoc"/>
</dbReference>
<dbReference type="PANTHER" id="PTHR30336:SF6">
    <property type="entry name" value="INTEGRAL MEMBRANE PROTEIN"/>
    <property type="match status" value="1"/>
</dbReference>
<reference evidence="2" key="1">
    <citation type="submission" date="2021-01" db="EMBL/GenBank/DDBJ databases">
        <title>Modified the classification status of verrucomicrobia.</title>
        <authorList>
            <person name="Feng X."/>
        </authorList>
    </citation>
    <scope>NUCLEOTIDE SEQUENCE</scope>
    <source>
        <strain evidence="2">KCTC 22041</strain>
    </source>
</reference>
<name>A0A934S6R7_9BACT</name>
<dbReference type="InterPro" id="IPR003848">
    <property type="entry name" value="DUF218"/>
</dbReference>
<protein>
    <submittedName>
        <fullName evidence="2">YdcF family protein</fullName>
    </submittedName>
</protein>
<feature type="domain" description="DUF218" evidence="1">
    <location>
        <begin position="59"/>
        <end position="172"/>
    </location>
</feature>
<gene>
    <name evidence="2" type="ORF">JIN85_10680</name>
</gene>
<sequence length="221" mass="25094">MKKRPKIRSWIKRICVLGVLTALFGVGLISYTYVSAIWASRGRIFTDVNALPKGKVGLVFGTTDRVNGRENPYFRYRIDAAEKVWKAGKLDTLIVSGDNRTRYYNEPEKMKQALIARGVPADRIVCDYAGLRTLDSVVRAKEIFGAEPVLFLSQKFHNERAIYLAQANGIEAYGFNARDVSAKFGLRTQLREVAARVQMWLDVHFLNTRPQHMGEKIKLPD</sequence>
<comment type="caution">
    <text evidence="2">The sequence shown here is derived from an EMBL/GenBank/DDBJ whole genome shotgun (WGS) entry which is preliminary data.</text>
</comment>
<dbReference type="AlphaFoldDB" id="A0A934S6R7"/>
<dbReference type="PANTHER" id="PTHR30336">
    <property type="entry name" value="INNER MEMBRANE PROTEIN, PROBABLE PERMEASE"/>
    <property type="match status" value="1"/>
</dbReference>
<proteinExistence type="predicted"/>
<accession>A0A934S6R7</accession>